<name>A0A9D2KU44_9BACE</name>
<proteinExistence type="predicted"/>
<reference evidence="1" key="1">
    <citation type="journal article" date="2021" name="PeerJ">
        <title>Extensive microbial diversity within the chicken gut microbiome revealed by metagenomics and culture.</title>
        <authorList>
            <person name="Gilroy R."/>
            <person name="Ravi A."/>
            <person name="Getino M."/>
            <person name="Pursley I."/>
            <person name="Horton D.L."/>
            <person name="Alikhan N.F."/>
            <person name="Baker D."/>
            <person name="Gharbi K."/>
            <person name="Hall N."/>
            <person name="Watson M."/>
            <person name="Adriaenssens E.M."/>
            <person name="Foster-Nyarko E."/>
            <person name="Jarju S."/>
            <person name="Secka A."/>
            <person name="Antonio M."/>
            <person name="Oren A."/>
            <person name="Chaudhuri R.R."/>
            <person name="La Ragione R."/>
            <person name="Hildebrand F."/>
            <person name="Pallen M.J."/>
        </authorList>
    </citation>
    <scope>NUCLEOTIDE SEQUENCE</scope>
    <source>
        <strain evidence="1">ChiHjej12B11-9795</strain>
    </source>
</reference>
<comment type="caution">
    <text evidence="1">The sequence shown here is derived from an EMBL/GenBank/DDBJ whole genome shotgun (WGS) entry which is preliminary data.</text>
</comment>
<protein>
    <submittedName>
        <fullName evidence="1">Uncharacterized protein</fullName>
    </submittedName>
</protein>
<evidence type="ECO:0000313" key="2">
    <source>
        <dbReference type="Proteomes" id="UP000823862"/>
    </source>
</evidence>
<accession>A0A9D2KU44</accession>
<dbReference type="AlphaFoldDB" id="A0A9D2KU44"/>
<dbReference type="EMBL" id="DWZI01000001">
    <property type="protein sequence ID" value="HJA84633.1"/>
    <property type="molecule type" value="Genomic_DNA"/>
</dbReference>
<sequence length="87" mass="9495">MKKIHLWIMSLPLLTVIGSVTWSDIGVDVVKNFCFAGRTGKSSHHLVATKTDTKADYVPRYVWAGTSLTQVDAAGADNVDCTFGYCN</sequence>
<gene>
    <name evidence="1" type="ORF">H9950_00270</name>
</gene>
<evidence type="ECO:0000313" key="1">
    <source>
        <dbReference type="EMBL" id="HJA84633.1"/>
    </source>
</evidence>
<dbReference type="Proteomes" id="UP000823862">
    <property type="component" value="Unassembled WGS sequence"/>
</dbReference>
<reference evidence="1" key="2">
    <citation type="submission" date="2021-04" db="EMBL/GenBank/DDBJ databases">
        <authorList>
            <person name="Gilroy R."/>
        </authorList>
    </citation>
    <scope>NUCLEOTIDE SEQUENCE</scope>
    <source>
        <strain evidence="1">ChiHjej12B11-9795</strain>
    </source>
</reference>
<organism evidence="1 2">
    <name type="scientific">Candidatus Bacteroides avicola</name>
    <dbReference type="NCBI Taxonomy" id="2838468"/>
    <lineage>
        <taxon>Bacteria</taxon>
        <taxon>Pseudomonadati</taxon>
        <taxon>Bacteroidota</taxon>
        <taxon>Bacteroidia</taxon>
        <taxon>Bacteroidales</taxon>
        <taxon>Bacteroidaceae</taxon>
        <taxon>Bacteroides</taxon>
    </lineage>
</organism>